<comment type="caution">
    <text evidence="1">The sequence shown here is derived from an EMBL/GenBank/DDBJ whole genome shotgun (WGS) entry which is preliminary data.</text>
</comment>
<evidence type="ECO:0000313" key="2">
    <source>
        <dbReference type="Proteomes" id="UP000748531"/>
    </source>
</evidence>
<proteinExistence type="predicted"/>
<dbReference type="EMBL" id="LUCH01020092">
    <property type="protein sequence ID" value="KAF5394180.1"/>
    <property type="molecule type" value="Genomic_DNA"/>
</dbReference>
<protein>
    <submittedName>
        <fullName evidence="1">Uncharacterized protein</fullName>
    </submittedName>
</protein>
<accession>A0A8J4WKX9</accession>
<sequence length="316" mass="35434">MVADLLKEQGDSDVLSVPYETPAFWPSLPLWPTLQVRIWIARSDLSSEVAVLAERLWFLFALDVACEQPVIEEENHESSLVRLRDTPTTSLMRPMVLAQRLLLETTRPVASVQKATADAFALCLMGRSADELAVALGQLVHLYKVMLHRDPPVKDSVGRILVPESADRWRERVGLAFALARLSESPNLSVKTVRSLRKGLSAVKADPIDVDHERPVTTITAVTQDSNLPDKDADRINRADSWLLEMFRFLVPDGLNDRNSMVQSVMLQAGLNAVSIYGKVSILRLMFRVMYSCLHAFCVCCIALSYEKCTCIHFRL</sequence>
<dbReference type="AlphaFoldDB" id="A0A8J4WKX9"/>
<name>A0A8J4WKX9_9TREM</name>
<keyword evidence="2" id="KW-1185">Reference proteome</keyword>
<reference evidence="1" key="1">
    <citation type="submission" date="2019-05" db="EMBL/GenBank/DDBJ databases">
        <title>Annotation for the trematode Paragonimus heterotremus.</title>
        <authorList>
            <person name="Choi Y.-J."/>
        </authorList>
    </citation>
    <scope>NUCLEOTIDE SEQUENCE</scope>
    <source>
        <strain evidence="1">LC</strain>
    </source>
</reference>
<dbReference type="OrthoDB" id="10578343at2759"/>
<organism evidence="1 2">
    <name type="scientific">Paragonimus heterotremus</name>
    <dbReference type="NCBI Taxonomy" id="100268"/>
    <lineage>
        <taxon>Eukaryota</taxon>
        <taxon>Metazoa</taxon>
        <taxon>Spiralia</taxon>
        <taxon>Lophotrochozoa</taxon>
        <taxon>Platyhelminthes</taxon>
        <taxon>Trematoda</taxon>
        <taxon>Digenea</taxon>
        <taxon>Plagiorchiida</taxon>
        <taxon>Troglotremata</taxon>
        <taxon>Troglotrematidae</taxon>
        <taxon>Paragonimus</taxon>
    </lineage>
</organism>
<gene>
    <name evidence="1" type="ORF">PHET_12096</name>
</gene>
<dbReference type="Proteomes" id="UP000748531">
    <property type="component" value="Unassembled WGS sequence"/>
</dbReference>
<evidence type="ECO:0000313" key="1">
    <source>
        <dbReference type="EMBL" id="KAF5394180.1"/>
    </source>
</evidence>